<keyword evidence="3" id="KW-1185">Reference proteome</keyword>
<protein>
    <submittedName>
        <fullName evidence="2">Uncharacterized protein</fullName>
    </submittedName>
</protein>
<feature type="signal peptide" evidence="1">
    <location>
        <begin position="1"/>
        <end position="25"/>
    </location>
</feature>
<comment type="caution">
    <text evidence="2">The sequence shown here is derived from an EMBL/GenBank/DDBJ whole genome shotgun (WGS) entry which is preliminary data.</text>
</comment>
<name>A0AAD6ZHF1_9AGAR</name>
<keyword evidence="1" id="KW-0732">Signal</keyword>
<feature type="chain" id="PRO_5041963575" evidence="1">
    <location>
        <begin position="26"/>
        <end position="115"/>
    </location>
</feature>
<proteinExistence type="predicted"/>
<accession>A0AAD6ZHF1</accession>
<dbReference type="Gene3D" id="2.60.20.10">
    <property type="entry name" value="Crystallins"/>
    <property type="match status" value="1"/>
</dbReference>
<evidence type="ECO:0000313" key="3">
    <source>
        <dbReference type="Proteomes" id="UP001218218"/>
    </source>
</evidence>
<reference evidence="2" key="1">
    <citation type="submission" date="2023-03" db="EMBL/GenBank/DDBJ databases">
        <title>Massive genome expansion in bonnet fungi (Mycena s.s.) driven by repeated elements and novel gene families across ecological guilds.</title>
        <authorList>
            <consortium name="Lawrence Berkeley National Laboratory"/>
            <person name="Harder C.B."/>
            <person name="Miyauchi S."/>
            <person name="Viragh M."/>
            <person name="Kuo A."/>
            <person name="Thoen E."/>
            <person name="Andreopoulos B."/>
            <person name="Lu D."/>
            <person name="Skrede I."/>
            <person name="Drula E."/>
            <person name="Henrissat B."/>
            <person name="Morin E."/>
            <person name="Kohler A."/>
            <person name="Barry K."/>
            <person name="LaButti K."/>
            <person name="Morin E."/>
            <person name="Salamov A."/>
            <person name="Lipzen A."/>
            <person name="Mereny Z."/>
            <person name="Hegedus B."/>
            <person name="Baldrian P."/>
            <person name="Stursova M."/>
            <person name="Weitz H."/>
            <person name="Taylor A."/>
            <person name="Grigoriev I.V."/>
            <person name="Nagy L.G."/>
            <person name="Martin F."/>
            <person name="Kauserud H."/>
        </authorList>
    </citation>
    <scope>NUCLEOTIDE SEQUENCE</scope>
    <source>
        <strain evidence="2">CBHHK002</strain>
    </source>
</reference>
<sequence>MKFSSNFSSLVASIMLLQGFQHVSAENFGKMCFNTNMGGTCTQFAADGIFECVSFKGSNAFWNDVVSSLQVYSPFSCNFFVDWDCTGKFTQYHTGTYNTVQYNDQYSSFLCGPNQ</sequence>
<evidence type="ECO:0000256" key="1">
    <source>
        <dbReference type="SAM" id="SignalP"/>
    </source>
</evidence>
<dbReference type="EMBL" id="JARIHO010000047">
    <property type="protein sequence ID" value="KAJ7323182.1"/>
    <property type="molecule type" value="Genomic_DNA"/>
</dbReference>
<evidence type="ECO:0000313" key="2">
    <source>
        <dbReference type="EMBL" id="KAJ7323182.1"/>
    </source>
</evidence>
<dbReference type="Proteomes" id="UP001218218">
    <property type="component" value="Unassembled WGS sequence"/>
</dbReference>
<organism evidence="2 3">
    <name type="scientific">Mycena albidolilacea</name>
    <dbReference type="NCBI Taxonomy" id="1033008"/>
    <lineage>
        <taxon>Eukaryota</taxon>
        <taxon>Fungi</taxon>
        <taxon>Dikarya</taxon>
        <taxon>Basidiomycota</taxon>
        <taxon>Agaricomycotina</taxon>
        <taxon>Agaricomycetes</taxon>
        <taxon>Agaricomycetidae</taxon>
        <taxon>Agaricales</taxon>
        <taxon>Marasmiineae</taxon>
        <taxon>Mycenaceae</taxon>
        <taxon>Mycena</taxon>
    </lineage>
</organism>
<dbReference type="AlphaFoldDB" id="A0AAD6ZHF1"/>
<gene>
    <name evidence="2" type="ORF">DFH08DRAFT_817761</name>
</gene>